<evidence type="ECO:0000256" key="13">
    <source>
        <dbReference type="ARBA" id="ARBA00048811"/>
    </source>
</evidence>
<evidence type="ECO:0000256" key="1">
    <source>
        <dbReference type="ARBA" id="ARBA00001946"/>
    </source>
</evidence>
<dbReference type="EC" id="2.4.2.8" evidence="5 15"/>
<proteinExistence type="inferred from homology"/>
<sequence length="170" mass="19116">MRPGKVLIETDDIKQRVSELGEEISRNYHHEKPVLVTVLKGGVIFVSDLIRELSIPVELDFVSVSSYKKREKAGPAKIVQNLSGSVAGKHVIVVENIVDSGSTLNRILQELKDRGAASVEVCCLLDKKCKRKVDVDIRYRGFIIQDNFVVGYGLDYNQRFRNLPHIALLE</sequence>
<dbReference type="FunFam" id="3.40.50.2020:FF:000006">
    <property type="entry name" value="Hypoxanthine phosphoribosyltransferase"/>
    <property type="match status" value="1"/>
</dbReference>
<evidence type="ECO:0000256" key="11">
    <source>
        <dbReference type="ARBA" id="ARBA00022741"/>
    </source>
</evidence>
<dbReference type="GO" id="GO:0005829">
    <property type="term" value="C:cytosol"/>
    <property type="evidence" value="ECO:0007669"/>
    <property type="project" value="TreeGrafter"/>
</dbReference>
<evidence type="ECO:0000313" key="17">
    <source>
        <dbReference type="EMBL" id="TET46968.1"/>
    </source>
</evidence>
<keyword evidence="6 15" id="KW-0963">Cytoplasm</keyword>
<evidence type="ECO:0000256" key="9">
    <source>
        <dbReference type="ARBA" id="ARBA00022723"/>
    </source>
</evidence>
<evidence type="ECO:0000256" key="12">
    <source>
        <dbReference type="ARBA" id="ARBA00022842"/>
    </source>
</evidence>
<evidence type="ECO:0000256" key="6">
    <source>
        <dbReference type="ARBA" id="ARBA00022490"/>
    </source>
</evidence>
<keyword evidence="11 15" id="KW-0547">Nucleotide-binding</keyword>
<comment type="catalytic activity">
    <reaction evidence="13">
        <text>GMP + diphosphate = guanine + 5-phospho-alpha-D-ribose 1-diphosphate</text>
        <dbReference type="Rhea" id="RHEA:25424"/>
        <dbReference type="ChEBI" id="CHEBI:16235"/>
        <dbReference type="ChEBI" id="CHEBI:33019"/>
        <dbReference type="ChEBI" id="CHEBI:58017"/>
        <dbReference type="ChEBI" id="CHEBI:58115"/>
        <dbReference type="EC" id="2.4.2.8"/>
    </reaction>
    <physiologicalReaction direction="right-to-left" evidence="13">
        <dbReference type="Rhea" id="RHEA:25426"/>
    </physiologicalReaction>
</comment>
<dbReference type="InterPro" id="IPR050408">
    <property type="entry name" value="HGPRT"/>
</dbReference>
<evidence type="ECO:0000256" key="5">
    <source>
        <dbReference type="ARBA" id="ARBA00011895"/>
    </source>
</evidence>
<evidence type="ECO:0000256" key="15">
    <source>
        <dbReference type="RuleBase" id="RU364099"/>
    </source>
</evidence>
<dbReference type="PANTHER" id="PTHR43340:SF1">
    <property type="entry name" value="HYPOXANTHINE PHOSPHORIBOSYLTRANSFERASE"/>
    <property type="match status" value="1"/>
</dbReference>
<gene>
    <name evidence="17" type="primary">hpt</name>
    <name evidence="17" type="ORF">E3J62_02745</name>
</gene>
<evidence type="ECO:0000256" key="10">
    <source>
        <dbReference type="ARBA" id="ARBA00022726"/>
    </source>
</evidence>
<dbReference type="InterPro" id="IPR000836">
    <property type="entry name" value="PRTase_dom"/>
</dbReference>
<evidence type="ECO:0000259" key="16">
    <source>
        <dbReference type="Pfam" id="PF00156"/>
    </source>
</evidence>
<dbReference type="CDD" id="cd06223">
    <property type="entry name" value="PRTases_typeI"/>
    <property type="match status" value="1"/>
</dbReference>
<accession>A0A523UWP6</accession>
<dbReference type="GO" id="GO:0006178">
    <property type="term" value="P:guanine salvage"/>
    <property type="evidence" value="ECO:0007669"/>
    <property type="project" value="TreeGrafter"/>
</dbReference>
<comment type="pathway">
    <text evidence="3 15">Purine metabolism; IMP biosynthesis via salvage pathway; IMP from hypoxanthine: step 1/1.</text>
</comment>
<dbReference type="GO" id="GO:0052657">
    <property type="term" value="F:guanine phosphoribosyltransferase activity"/>
    <property type="evidence" value="ECO:0007669"/>
    <property type="project" value="RHEA"/>
</dbReference>
<keyword evidence="9 15" id="KW-0479">Metal-binding</keyword>
<evidence type="ECO:0000313" key="18">
    <source>
        <dbReference type="Proteomes" id="UP000315525"/>
    </source>
</evidence>
<dbReference type="GO" id="GO:0004422">
    <property type="term" value="F:hypoxanthine phosphoribosyltransferase activity"/>
    <property type="evidence" value="ECO:0007669"/>
    <property type="project" value="InterPro"/>
</dbReference>
<dbReference type="UniPathway" id="UPA00591">
    <property type="reaction ID" value="UER00648"/>
</dbReference>
<dbReference type="PANTHER" id="PTHR43340">
    <property type="entry name" value="HYPOXANTHINE-GUANINE PHOSPHORIBOSYLTRANSFERASE"/>
    <property type="match status" value="1"/>
</dbReference>
<comment type="similarity">
    <text evidence="4 15">Belongs to the purine/pyrimidine phosphoribosyltransferase family.</text>
</comment>
<name>A0A523UWP6_UNCT6</name>
<comment type="catalytic activity">
    <reaction evidence="14">
        <text>IMP + diphosphate = hypoxanthine + 5-phospho-alpha-D-ribose 1-diphosphate</text>
        <dbReference type="Rhea" id="RHEA:17973"/>
        <dbReference type="ChEBI" id="CHEBI:17368"/>
        <dbReference type="ChEBI" id="CHEBI:33019"/>
        <dbReference type="ChEBI" id="CHEBI:58017"/>
        <dbReference type="ChEBI" id="CHEBI:58053"/>
        <dbReference type="EC" id="2.4.2.8"/>
    </reaction>
    <physiologicalReaction direction="right-to-left" evidence="14">
        <dbReference type="Rhea" id="RHEA:17975"/>
    </physiologicalReaction>
</comment>
<evidence type="ECO:0000256" key="7">
    <source>
        <dbReference type="ARBA" id="ARBA00022676"/>
    </source>
</evidence>
<protein>
    <recommendedName>
        <fullName evidence="5 15">Hypoxanthine phosphoribosyltransferase</fullName>
        <ecNumber evidence="5 15">2.4.2.8</ecNumber>
    </recommendedName>
</protein>
<dbReference type="EMBL" id="SOJN01000037">
    <property type="protein sequence ID" value="TET46968.1"/>
    <property type="molecule type" value="Genomic_DNA"/>
</dbReference>
<evidence type="ECO:0000256" key="3">
    <source>
        <dbReference type="ARBA" id="ARBA00004669"/>
    </source>
</evidence>
<organism evidence="17 18">
    <name type="scientific">candidate division TA06 bacterium</name>
    <dbReference type="NCBI Taxonomy" id="2250710"/>
    <lineage>
        <taxon>Bacteria</taxon>
        <taxon>Bacteria division TA06</taxon>
    </lineage>
</organism>
<dbReference type="Gene3D" id="3.40.50.2020">
    <property type="match status" value="1"/>
</dbReference>
<dbReference type="AlphaFoldDB" id="A0A523UWP6"/>
<reference evidence="17 18" key="1">
    <citation type="submission" date="2019-03" db="EMBL/GenBank/DDBJ databases">
        <title>Metabolic potential of uncultured bacteria and archaea associated with petroleum seepage in deep-sea sediments.</title>
        <authorList>
            <person name="Dong X."/>
            <person name="Hubert C."/>
        </authorList>
    </citation>
    <scope>NUCLEOTIDE SEQUENCE [LARGE SCALE GENOMIC DNA]</scope>
    <source>
        <strain evidence="17">E44_bin18</strain>
    </source>
</reference>
<dbReference type="InterPro" id="IPR005904">
    <property type="entry name" value="Hxn_phspho_trans"/>
</dbReference>
<keyword evidence="10 15" id="KW-0660">Purine salvage</keyword>
<evidence type="ECO:0000256" key="4">
    <source>
        <dbReference type="ARBA" id="ARBA00008391"/>
    </source>
</evidence>
<evidence type="ECO:0000256" key="14">
    <source>
        <dbReference type="ARBA" id="ARBA00049402"/>
    </source>
</evidence>
<dbReference type="Pfam" id="PF00156">
    <property type="entry name" value="Pribosyltran"/>
    <property type="match status" value="1"/>
</dbReference>
<comment type="cofactor">
    <cofactor evidence="1 15">
        <name>Mg(2+)</name>
        <dbReference type="ChEBI" id="CHEBI:18420"/>
    </cofactor>
</comment>
<dbReference type="GO" id="GO:0046100">
    <property type="term" value="P:hypoxanthine metabolic process"/>
    <property type="evidence" value="ECO:0007669"/>
    <property type="project" value="TreeGrafter"/>
</dbReference>
<evidence type="ECO:0000256" key="2">
    <source>
        <dbReference type="ARBA" id="ARBA00004496"/>
    </source>
</evidence>
<dbReference type="InterPro" id="IPR029057">
    <property type="entry name" value="PRTase-like"/>
</dbReference>
<keyword evidence="8 15" id="KW-0808">Transferase</keyword>
<evidence type="ECO:0000256" key="8">
    <source>
        <dbReference type="ARBA" id="ARBA00022679"/>
    </source>
</evidence>
<dbReference type="GO" id="GO:0000287">
    <property type="term" value="F:magnesium ion binding"/>
    <property type="evidence" value="ECO:0007669"/>
    <property type="project" value="TreeGrafter"/>
</dbReference>
<comment type="caution">
    <text evidence="17">The sequence shown here is derived from an EMBL/GenBank/DDBJ whole genome shotgun (WGS) entry which is preliminary data.</text>
</comment>
<dbReference type="Proteomes" id="UP000315525">
    <property type="component" value="Unassembled WGS sequence"/>
</dbReference>
<keyword evidence="7 15" id="KW-0328">Glycosyltransferase</keyword>
<keyword evidence="12 15" id="KW-0460">Magnesium</keyword>
<comment type="subcellular location">
    <subcellularLocation>
        <location evidence="2 15">Cytoplasm</location>
    </subcellularLocation>
</comment>
<dbReference type="GO" id="GO:0032264">
    <property type="term" value="P:IMP salvage"/>
    <property type="evidence" value="ECO:0007669"/>
    <property type="project" value="UniProtKB-UniPathway"/>
</dbReference>
<feature type="domain" description="Phosphoribosyltransferase" evidence="16">
    <location>
        <begin position="12"/>
        <end position="156"/>
    </location>
</feature>
<dbReference type="GO" id="GO:0032263">
    <property type="term" value="P:GMP salvage"/>
    <property type="evidence" value="ECO:0007669"/>
    <property type="project" value="TreeGrafter"/>
</dbReference>
<dbReference type="GO" id="GO:0000166">
    <property type="term" value="F:nucleotide binding"/>
    <property type="evidence" value="ECO:0007669"/>
    <property type="project" value="UniProtKB-KW"/>
</dbReference>
<dbReference type="SUPFAM" id="SSF53271">
    <property type="entry name" value="PRTase-like"/>
    <property type="match status" value="1"/>
</dbReference>
<dbReference type="NCBIfam" id="TIGR01203">
    <property type="entry name" value="HGPRTase"/>
    <property type="match status" value="1"/>
</dbReference>
<dbReference type="GO" id="GO:0006166">
    <property type="term" value="P:purine ribonucleoside salvage"/>
    <property type="evidence" value="ECO:0007669"/>
    <property type="project" value="UniProtKB-KW"/>
</dbReference>